<feature type="compositionally biased region" description="Polar residues" evidence="2">
    <location>
        <begin position="21"/>
        <end position="31"/>
    </location>
</feature>
<protein>
    <submittedName>
        <fullName evidence="3">Uncharacterized protein</fullName>
    </submittedName>
</protein>
<feature type="region of interest" description="Disordered" evidence="2">
    <location>
        <begin position="1"/>
        <end position="78"/>
    </location>
</feature>
<sequence length="1071" mass="119817">MDSTDSDLRCNLGERVPPPVTESNTPELTETQPRRDWKPSIIIPADSNKDSFNAMRTEATGESNSTGTSTTSMETPQNNKFRTGWATVRRRRRNSNLFSPGGILTPASAERQGTFGFAATNFSAAVTEGDNAEVSVLRISGGWAPATVVYETLDGTAKVCAVQCSEEVDESTTAPHFLFLDWGLCPFPWIDVVYEERTLNAEGVIICQIPKLAKSVLSFDISDNPVWDAVPKLMQLMSHNIALTELNLGNTGCSNNAGFALANCLRENTTLQKLMLRDNKMSTSWDHISTSLETNLGLLILEVSYNSLGDQYGCRLAKALALNEKLITLSAEECHFGPETVKNFAEMLKTNTTLSTVLLDGPCGKQMLDTLATADWGSDTCRLAFREKTKCSIALPKAAGFLETADWDISFDGTQEMEDMILSPVAKMKQPRVSVYDDIGNFDPLEPLPIGPEKSEVFTDPAADSWFSECKRELNKIAKELMDTRDSAPSPLSFIRDCPVMESTHDAESQAELDQMFARASAFEKWVVDTEQAVADDPSNLTAQKSRTEAYKCLKDYHESAFSYLSKMAESGGTDPQLKRGFQEAIKQLHFRRSRALVKPRKVTLQIKNLQYEPPPPPPPPEGPKKLVQGYEDIFCRRLDDILKQHADPEEERLKCRELLRAHDQDLRKIFQHYRARDVKGFDQGDSAIDMEKEIDPDDDMTALGISTFEEGRLHTRQFFQFCRDTEIPSHVQSLAALNRLLAVTLRHPAAYPAAQKNPHTPFRNRVGYFEWVEWLFRASWAQYSKLKCLTKRMECFLRDMVYPKACKDSRDAISKMLFAGDKSAYDLMQARRGKLLKVFRYFSSRESAAEEPANTEGDSDASEPAAARTARASRDQGGPRAMSISNLISAAKATKKFEQEISEGAVISDSPSPEASENPAVQGAVSALSVLQKRGRSLWSKVSIVANQGELEEERVVSDDELDKPLNFNDILKILARCQMLTPDLNLLKTQNITQQVVLNKRILPQEHSHNTEVDIIFEEFVELLTRFALALRGAEGKRMVKEDGLWPFIDDYLQNTFYGMAAKVMPGRF</sequence>
<name>A0AAE0GQW4_9CHLO</name>
<dbReference type="PANTHER" id="PTHR24114:SF2">
    <property type="entry name" value="F-BOX DOMAIN-CONTAINING PROTEIN-RELATED"/>
    <property type="match status" value="1"/>
</dbReference>
<evidence type="ECO:0000313" key="3">
    <source>
        <dbReference type="EMBL" id="KAK3282383.1"/>
    </source>
</evidence>
<keyword evidence="4" id="KW-1185">Reference proteome</keyword>
<dbReference type="InterPro" id="IPR032675">
    <property type="entry name" value="LRR_dom_sf"/>
</dbReference>
<reference evidence="3 4" key="1">
    <citation type="journal article" date="2015" name="Genome Biol. Evol.">
        <title>Comparative Genomics of a Bacterivorous Green Alga Reveals Evolutionary Causalities and Consequences of Phago-Mixotrophic Mode of Nutrition.</title>
        <authorList>
            <person name="Burns J.A."/>
            <person name="Paasch A."/>
            <person name="Narechania A."/>
            <person name="Kim E."/>
        </authorList>
    </citation>
    <scope>NUCLEOTIDE SEQUENCE [LARGE SCALE GENOMIC DNA]</scope>
    <source>
        <strain evidence="3 4">PLY_AMNH</strain>
    </source>
</reference>
<dbReference type="InterPro" id="IPR052394">
    <property type="entry name" value="LRR-containing"/>
</dbReference>
<gene>
    <name evidence="3" type="ORF">CYMTET_9876</name>
</gene>
<evidence type="ECO:0000313" key="4">
    <source>
        <dbReference type="Proteomes" id="UP001190700"/>
    </source>
</evidence>
<comment type="subcellular location">
    <subcellularLocation>
        <location evidence="1">Cytoplasm</location>
        <location evidence="1">Cytoskeleton</location>
        <location evidence="1">Cilium axoneme</location>
    </subcellularLocation>
</comment>
<dbReference type="Gene3D" id="3.80.10.10">
    <property type="entry name" value="Ribonuclease Inhibitor"/>
    <property type="match status" value="2"/>
</dbReference>
<dbReference type="Proteomes" id="UP001190700">
    <property type="component" value="Unassembled WGS sequence"/>
</dbReference>
<evidence type="ECO:0000256" key="1">
    <source>
        <dbReference type="ARBA" id="ARBA00004430"/>
    </source>
</evidence>
<dbReference type="SUPFAM" id="SSF52047">
    <property type="entry name" value="RNI-like"/>
    <property type="match status" value="1"/>
</dbReference>
<feature type="region of interest" description="Disordered" evidence="2">
    <location>
        <begin position="850"/>
        <end position="881"/>
    </location>
</feature>
<dbReference type="EMBL" id="LGRX02003351">
    <property type="protein sequence ID" value="KAK3282383.1"/>
    <property type="molecule type" value="Genomic_DNA"/>
</dbReference>
<dbReference type="PANTHER" id="PTHR24114">
    <property type="entry name" value="LEUCINE RICH REPEAT FAMILY PROTEIN"/>
    <property type="match status" value="1"/>
</dbReference>
<accession>A0AAE0GQW4</accession>
<feature type="compositionally biased region" description="Low complexity" evidence="2">
    <location>
        <begin position="57"/>
        <end position="75"/>
    </location>
</feature>
<dbReference type="GO" id="GO:0005930">
    <property type="term" value="C:axoneme"/>
    <property type="evidence" value="ECO:0007669"/>
    <property type="project" value="UniProtKB-SubCell"/>
</dbReference>
<evidence type="ECO:0000256" key="2">
    <source>
        <dbReference type="SAM" id="MobiDB-lite"/>
    </source>
</evidence>
<comment type="caution">
    <text evidence="3">The sequence shown here is derived from an EMBL/GenBank/DDBJ whole genome shotgun (WGS) entry which is preliminary data.</text>
</comment>
<proteinExistence type="predicted"/>
<dbReference type="AlphaFoldDB" id="A0AAE0GQW4"/>
<organism evidence="3 4">
    <name type="scientific">Cymbomonas tetramitiformis</name>
    <dbReference type="NCBI Taxonomy" id="36881"/>
    <lineage>
        <taxon>Eukaryota</taxon>
        <taxon>Viridiplantae</taxon>
        <taxon>Chlorophyta</taxon>
        <taxon>Pyramimonadophyceae</taxon>
        <taxon>Pyramimonadales</taxon>
        <taxon>Pyramimonadaceae</taxon>
        <taxon>Cymbomonas</taxon>
    </lineage>
</organism>